<organism evidence="1 2">
    <name type="scientific">Eumeta variegata</name>
    <name type="common">Bagworm moth</name>
    <name type="synonym">Eumeta japonica</name>
    <dbReference type="NCBI Taxonomy" id="151549"/>
    <lineage>
        <taxon>Eukaryota</taxon>
        <taxon>Metazoa</taxon>
        <taxon>Ecdysozoa</taxon>
        <taxon>Arthropoda</taxon>
        <taxon>Hexapoda</taxon>
        <taxon>Insecta</taxon>
        <taxon>Pterygota</taxon>
        <taxon>Neoptera</taxon>
        <taxon>Endopterygota</taxon>
        <taxon>Lepidoptera</taxon>
        <taxon>Glossata</taxon>
        <taxon>Ditrysia</taxon>
        <taxon>Tineoidea</taxon>
        <taxon>Psychidae</taxon>
        <taxon>Oiketicinae</taxon>
        <taxon>Eumeta</taxon>
    </lineage>
</organism>
<dbReference type="Proteomes" id="UP000299102">
    <property type="component" value="Unassembled WGS sequence"/>
</dbReference>
<evidence type="ECO:0000313" key="1">
    <source>
        <dbReference type="EMBL" id="GBP78978.1"/>
    </source>
</evidence>
<accession>A0A4C1YS64</accession>
<sequence>MEGIIPDVPGCAGGSSAEVVLQNLKLTECLWVGVWNQRVSLSMVFWRRGEFDVTTAQVQAVSSAKSATWTPVCKRGMSFVYAEYKRGECGALSNSGSNQSFGRCAIFMPEGEVSDR</sequence>
<proteinExistence type="predicted"/>
<protein>
    <submittedName>
        <fullName evidence="1">Uncharacterized protein</fullName>
    </submittedName>
</protein>
<keyword evidence="2" id="KW-1185">Reference proteome</keyword>
<dbReference type="EMBL" id="BGZK01001395">
    <property type="protein sequence ID" value="GBP78978.1"/>
    <property type="molecule type" value="Genomic_DNA"/>
</dbReference>
<name>A0A4C1YS64_EUMVA</name>
<evidence type="ECO:0000313" key="2">
    <source>
        <dbReference type="Proteomes" id="UP000299102"/>
    </source>
</evidence>
<gene>
    <name evidence="1" type="ORF">EVAR_58121_1</name>
</gene>
<dbReference type="AlphaFoldDB" id="A0A4C1YS64"/>
<comment type="caution">
    <text evidence="1">The sequence shown here is derived from an EMBL/GenBank/DDBJ whole genome shotgun (WGS) entry which is preliminary data.</text>
</comment>
<reference evidence="1 2" key="1">
    <citation type="journal article" date="2019" name="Commun. Biol.">
        <title>The bagworm genome reveals a unique fibroin gene that provides high tensile strength.</title>
        <authorList>
            <person name="Kono N."/>
            <person name="Nakamura H."/>
            <person name="Ohtoshi R."/>
            <person name="Tomita M."/>
            <person name="Numata K."/>
            <person name="Arakawa K."/>
        </authorList>
    </citation>
    <scope>NUCLEOTIDE SEQUENCE [LARGE SCALE GENOMIC DNA]</scope>
</reference>